<feature type="binding site" evidence="1">
    <location>
        <position position="76"/>
    </location>
    <ligand>
        <name>Mg(2+)</name>
        <dbReference type="ChEBI" id="CHEBI:18420"/>
        <label>1</label>
    </ligand>
</feature>
<comment type="caution">
    <text evidence="4">The sequence shown here is derived from an EMBL/GenBank/DDBJ whole genome shotgun (WGS) entry which is preliminary data.</text>
</comment>
<dbReference type="GO" id="GO:0016787">
    <property type="term" value="F:hydrolase activity"/>
    <property type="evidence" value="ECO:0007669"/>
    <property type="project" value="UniProtKB-KW"/>
</dbReference>
<feature type="binding site" evidence="1">
    <location>
        <position position="77"/>
    </location>
    <ligand>
        <name>Mg(2+)</name>
        <dbReference type="ChEBI" id="CHEBI:18420"/>
        <label>1</label>
    </ligand>
</feature>
<dbReference type="InterPro" id="IPR036705">
    <property type="entry name" value="Ribosyl_crysJ1_sf"/>
</dbReference>
<dbReference type="InterPro" id="IPR011856">
    <property type="entry name" value="tRNA_endonuc-like_dom_sf"/>
</dbReference>
<keyword evidence="4" id="KW-0378">Hydrolase</keyword>
<name>A0A2P8IEX8_SACCR</name>
<feature type="binding site" evidence="1">
    <location>
        <position position="326"/>
    </location>
    <ligand>
        <name>Mg(2+)</name>
        <dbReference type="ChEBI" id="CHEBI:18420"/>
        <label>1</label>
    </ligand>
</feature>
<dbReference type="InterPro" id="IPR005502">
    <property type="entry name" value="Ribosyl_crysJ1"/>
</dbReference>
<feature type="compositionally biased region" description="Basic and acidic residues" evidence="2">
    <location>
        <begin position="437"/>
        <end position="468"/>
    </location>
</feature>
<dbReference type="OrthoDB" id="7593424at2"/>
<evidence type="ECO:0000259" key="3">
    <source>
        <dbReference type="Pfam" id="PF04471"/>
    </source>
</evidence>
<reference evidence="4 5" key="1">
    <citation type="submission" date="2018-03" db="EMBL/GenBank/DDBJ databases">
        <title>Genomic Encyclopedia of Type Strains, Phase III (KMG-III): the genomes of soil and plant-associated and newly described type strains.</title>
        <authorList>
            <person name="Whitman W."/>
        </authorList>
    </citation>
    <scope>NUCLEOTIDE SEQUENCE [LARGE SCALE GENOMIC DNA]</scope>
    <source>
        <strain evidence="4 5">CGMCC 4.7097</strain>
    </source>
</reference>
<gene>
    <name evidence="4" type="ORF">B0I31_103763</name>
</gene>
<sequence length="751" mass="82264">MTPTAETLTRTARGIFLGAAVGDALGWPQEFRGGLVGGQKERDRATPRSEFRGWVRNAGHYSRRYRDPVRAGEYSDDTQLLLATARCCLAGDRWWERLTEVELPSWPLYQRGGGGAVLRAAASWSEDRPPWHSDSARTRSAEERYRNAGANGVAMRIAPHVLWADGPEDLVRRVVRDGITTHGHPRALVGALVYAFVLRHAASSVELHGFGDSVGAATAGLIDVEQVLPMLPSGWGTAQQLDRFASTWMDTNNEAEQLLDNIAHSLSRGAMSNPNSTLEQLGCTDPKVNGSGTISAVAAVYLASRFAARPQGGLVSAAFLRKGDTDTLASLTAAILGALHGEQWLGDLRHAVQDAHYVGGLAESVAARTDLPLKWPTRPPRVLRYSLLKSLLDPHAPGGEFPDGRQFIVRDVEELSGSGIRRAQLTLDDGQTVFVDVRVDPNESSHRRAGTDTDHRGAEPSSNRERKQARQGSRGSENSATSESLDEIAPIRVGTGVVLATGQLARTAGFYARLIGCDIRARGRFAEVSSGLLLHQVESNELIETSGVTVRVAVDNLKESLRRMGLEVPHNRRDEIIELTDPDGRRVLVNQMIVTVTRSQEVHWDRIDANDFERLLVRLLEQSEAYERAGDTTSGDEFDTGIDGLAYVRTNENPADSGQLVIFQAKHSPNQMVSLAEIEDLVNVKLHHFDRGSIGRLVIATTGSLSRTAVRWVEKYNQDKHPMSIGVWSSNDLEMILRRKPEILAEFGLLG</sequence>
<evidence type="ECO:0000313" key="4">
    <source>
        <dbReference type="EMBL" id="PSL57003.1"/>
    </source>
</evidence>
<dbReference type="PANTHER" id="PTHR16222">
    <property type="entry name" value="ADP-RIBOSYLGLYCOHYDROLASE"/>
    <property type="match status" value="1"/>
</dbReference>
<dbReference type="GO" id="GO:0009307">
    <property type="term" value="P:DNA restriction-modification system"/>
    <property type="evidence" value="ECO:0007669"/>
    <property type="project" value="InterPro"/>
</dbReference>
<keyword evidence="1" id="KW-0479">Metal-binding</keyword>
<organism evidence="4 5">
    <name type="scientific">Saccharothrix carnea</name>
    <dbReference type="NCBI Taxonomy" id="1280637"/>
    <lineage>
        <taxon>Bacteria</taxon>
        <taxon>Bacillati</taxon>
        <taxon>Actinomycetota</taxon>
        <taxon>Actinomycetes</taxon>
        <taxon>Pseudonocardiales</taxon>
        <taxon>Pseudonocardiaceae</taxon>
        <taxon>Saccharothrix</taxon>
    </lineage>
</organism>
<evidence type="ECO:0000313" key="5">
    <source>
        <dbReference type="Proteomes" id="UP000241118"/>
    </source>
</evidence>
<evidence type="ECO:0000256" key="2">
    <source>
        <dbReference type="SAM" id="MobiDB-lite"/>
    </source>
</evidence>
<feature type="domain" description="Restriction endonuclease type IV Mrr" evidence="3">
    <location>
        <begin position="605"/>
        <end position="717"/>
    </location>
</feature>
<feature type="compositionally biased region" description="Polar residues" evidence="2">
    <location>
        <begin position="470"/>
        <end position="483"/>
    </location>
</feature>
<feature type="binding site" evidence="1">
    <location>
        <position position="75"/>
    </location>
    <ligand>
        <name>Mg(2+)</name>
        <dbReference type="ChEBI" id="CHEBI:18420"/>
        <label>1</label>
    </ligand>
</feature>
<dbReference type="SUPFAM" id="SSF101478">
    <property type="entry name" value="ADP-ribosylglycohydrolase"/>
    <property type="match status" value="1"/>
</dbReference>
<dbReference type="GO" id="GO:0004519">
    <property type="term" value="F:endonuclease activity"/>
    <property type="evidence" value="ECO:0007669"/>
    <property type="project" value="InterPro"/>
</dbReference>
<evidence type="ECO:0000256" key="1">
    <source>
        <dbReference type="PIRSR" id="PIRSR605502-1"/>
    </source>
</evidence>
<dbReference type="Proteomes" id="UP000241118">
    <property type="component" value="Unassembled WGS sequence"/>
</dbReference>
<dbReference type="InterPro" id="IPR050792">
    <property type="entry name" value="ADP-ribosylglycohydrolase"/>
</dbReference>
<comment type="cofactor">
    <cofactor evidence="1">
        <name>Mg(2+)</name>
        <dbReference type="ChEBI" id="CHEBI:18420"/>
    </cofactor>
    <text evidence="1">Binds 2 magnesium ions per subunit.</text>
</comment>
<feature type="binding site" evidence="1">
    <location>
        <position position="327"/>
    </location>
    <ligand>
        <name>Mg(2+)</name>
        <dbReference type="ChEBI" id="CHEBI:18420"/>
        <label>1</label>
    </ligand>
</feature>
<accession>A0A2P8IEX8</accession>
<keyword evidence="1" id="KW-0460">Magnesium</keyword>
<dbReference type="AlphaFoldDB" id="A0A2P8IEX8"/>
<dbReference type="GO" id="GO:0046872">
    <property type="term" value="F:metal ion binding"/>
    <property type="evidence" value="ECO:0007669"/>
    <property type="project" value="UniProtKB-KW"/>
</dbReference>
<feature type="binding site" evidence="1">
    <location>
        <position position="324"/>
    </location>
    <ligand>
        <name>Mg(2+)</name>
        <dbReference type="ChEBI" id="CHEBI:18420"/>
        <label>1</label>
    </ligand>
</feature>
<protein>
    <submittedName>
        <fullName evidence="4">ADP-ribosylglycohydrolase</fullName>
    </submittedName>
</protein>
<dbReference type="Gene3D" id="1.10.4080.10">
    <property type="entry name" value="ADP-ribosylation/Crystallin J1"/>
    <property type="match status" value="1"/>
</dbReference>
<dbReference type="RefSeq" id="WP_106615459.1">
    <property type="nucleotide sequence ID" value="NZ_PYAX01000003.1"/>
</dbReference>
<dbReference type="GO" id="GO:0003677">
    <property type="term" value="F:DNA binding"/>
    <property type="evidence" value="ECO:0007669"/>
    <property type="project" value="InterPro"/>
</dbReference>
<feature type="region of interest" description="Disordered" evidence="2">
    <location>
        <begin position="436"/>
        <end position="483"/>
    </location>
</feature>
<dbReference type="InterPro" id="IPR007560">
    <property type="entry name" value="Restrct_endonuc_IV_Mrr"/>
</dbReference>
<keyword evidence="5" id="KW-1185">Reference proteome</keyword>
<proteinExistence type="predicted"/>
<dbReference type="EMBL" id="PYAX01000003">
    <property type="protein sequence ID" value="PSL57003.1"/>
    <property type="molecule type" value="Genomic_DNA"/>
</dbReference>
<dbReference type="Gene3D" id="3.40.1350.10">
    <property type="match status" value="1"/>
</dbReference>
<dbReference type="PANTHER" id="PTHR16222:SF12">
    <property type="entry name" value="ADP-RIBOSYLGLYCOHYDROLASE-RELATED"/>
    <property type="match status" value="1"/>
</dbReference>
<dbReference type="Pfam" id="PF03747">
    <property type="entry name" value="ADP_ribosyl_GH"/>
    <property type="match status" value="1"/>
</dbReference>
<dbReference type="Pfam" id="PF04471">
    <property type="entry name" value="Mrr_cat"/>
    <property type="match status" value="1"/>
</dbReference>